<proteinExistence type="predicted"/>
<dbReference type="HOGENOM" id="CLU_1548750_0_0_1"/>
<dbReference type="Proteomes" id="UP000054248">
    <property type="component" value="Unassembled WGS sequence"/>
</dbReference>
<reference evidence="3" key="2">
    <citation type="submission" date="2015-01" db="EMBL/GenBank/DDBJ databases">
        <title>Evolutionary Origins and Diversification of the Mycorrhizal Mutualists.</title>
        <authorList>
            <consortium name="DOE Joint Genome Institute"/>
            <consortium name="Mycorrhizal Genomics Consortium"/>
            <person name="Kohler A."/>
            <person name="Kuo A."/>
            <person name="Nagy L.G."/>
            <person name="Floudas D."/>
            <person name="Copeland A."/>
            <person name="Barry K.W."/>
            <person name="Cichocki N."/>
            <person name="Veneault-Fourrey C."/>
            <person name="LaButti K."/>
            <person name="Lindquist E.A."/>
            <person name="Lipzen A."/>
            <person name="Lundell T."/>
            <person name="Morin E."/>
            <person name="Murat C."/>
            <person name="Riley R."/>
            <person name="Ohm R."/>
            <person name="Sun H."/>
            <person name="Tunlid A."/>
            <person name="Henrissat B."/>
            <person name="Grigoriev I.V."/>
            <person name="Hibbett D.S."/>
            <person name="Martin F."/>
        </authorList>
    </citation>
    <scope>NUCLEOTIDE SEQUENCE [LARGE SCALE GENOMIC DNA]</scope>
    <source>
        <strain evidence="3">MUT 4182</strain>
    </source>
</reference>
<dbReference type="EMBL" id="KN823145">
    <property type="protein sequence ID" value="KIO21233.1"/>
    <property type="molecule type" value="Genomic_DNA"/>
</dbReference>
<dbReference type="OrthoDB" id="10579330at2759"/>
<evidence type="ECO:0000256" key="1">
    <source>
        <dbReference type="SAM" id="MobiDB-lite"/>
    </source>
</evidence>
<sequence length="173" mass="18090">MLRRRERLLRPPGGPEGLPMGGLATALETEKDDSDDGEVEPPMMYEICLQNETSQKAITVDSPRGGGWVNVMPVSASLVPTSGAPNAASSVPSAIHDMETVPPLEIIPISSAQRSIATSVLIAMPAPHANELPRNGNSGGTASGTAPRADQRVTDMLLGVHEVLGVHGVMPTR</sequence>
<protein>
    <submittedName>
        <fullName evidence="2">Uncharacterized protein</fullName>
    </submittedName>
</protein>
<evidence type="ECO:0000313" key="2">
    <source>
        <dbReference type="EMBL" id="KIO21233.1"/>
    </source>
</evidence>
<name>A0A0C3KIA7_9AGAM</name>
<dbReference type="AlphaFoldDB" id="A0A0C3KIA7"/>
<reference evidence="2 3" key="1">
    <citation type="submission" date="2014-04" db="EMBL/GenBank/DDBJ databases">
        <authorList>
            <consortium name="DOE Joint Genome Institute"/>
            <person name="Kuo A."/>
            <person name="Girlanda M."/>
            <person name="Perotto S."/>
            <person name="Kohler A."/>
            <person name="Nagy L.G."/>
            <person name="Floudas D."/>
            <person name="Copeland A."/>
            <person name="Barry K.W."/>
            <person name="Cichocki N."/>
            <person name="Veneault-Fourrey C."/>
            <person name="LaButti K."/>
            <person name="Lindquist E.A."/>
            <person name="Lipzen A."/>
            <person name="Lundell T."/>
            <person name="Morin E."/>
            <person name="Murat C."/>
            <person name="Sun H."/>
            <person name="Tunlid A."/>
            <person name="Henrissat B."/>
            <person name="Grigoriev I.V."/>
            <person name="Hibbett D.S."/>
            <person name="Martin F."/>
            <person name="Nordberg H.P."/>
            <person name="Cantor M.N."/>
            <person name="Hua S.X."/>
        </authorList>
    </citation>
    <scope>NUCLEOTIDE SEQUENCE [LARGE SCALE GENOMIC DNA]</scope>
    <source>
        <strain evidence="2 3">MUT 4182</strain>
    </source>
</reference>
<gene>
    <name evidence="2" type="ORF">M407DRAFT_10507</name>
</gene>
<organism evidence="2 3">
    <name type="scientific">Tulasnella calospora MUT 4182</name>
    <dbReference type="NCBI Taxonomy" id="1051891"/>
    <lineage>
        <taxon>Eukaryota</taxon>
        <taxon>Fungi</taxon>
        <taxon>Dikarya</taxon>
        <taxon>Basidiomycota</taxon>
        <taxon>Agaricomycotina</taxon>
        <taxon>Agaricomycetes</taxon>
        <taxon>Cantharellales</taxon>
        <taxon>Tulasnellaceae</taxon>
        <taxon>Tulasnella</taxon>
    </lineage>
</organism>
<accession>A0A0C3KIA7</accession>
<feature type="region of interest" description="Disordered" evidence="1">
    <location>
        <begin position="1"/>
        <end position="24"/>
    </location>
</feature>
<keyword evidence="3" id="KW-1185">Reference proteome</keyword>
<feature type="region of interest" description="Disordered" evidence="1">
    <location>
        <begin position="128"/>
        <end position="147"/>
    </location>
</feature>
<evidence type="ECO:0000313" key="3">
    <source>
        <dbReference type="Proteomes" id="UP000054248"/>
    </source>
</evidence>